<keyword evidence="4" id="KW-0808">Transferase</keyword>
<accession>A0ABQ4ZHD1</accession>
<evidence type="ECO:0000313" key="4">
    <source>
        <dbReference type="EMBL" id="GJS88450.1"/>
    </source>
</evidence>
<keyword evidence="2" id="KW-1133">Transmembrane helix</keyword>
<keyword evidence="2" id="KW-0812">Transmembrane</keyword>
<feature type="transmembrane region" description="Helical" evidence="2">
    <location>
        <begin position="228"/>
        <end position="249"/>
    </location>
</feature>
<name>A0ABQ4ZHD1_9ASTR</name>
<gene>
    <name evidence="4" type="ORF">Tco_0771086</name>
</gene>
<dbReference type="InterPro" id="IPR013103">
    <property type="entry name" value="RVT_2"/>
</dbReference>
<evidence type="ECO:0000259" key="3">
    <source>
        <dbReference type="Pfam" id="PF07727"/>
    </source>
</evidence>
<dbReference type="SUPFAM" id="SSF56672">
    <property type="entry name" value="DNA/RNA polymerases"/>
    <property type="match status" value="1"/>
</dbReference>
<dbReference type="InterPro" id="IPR043502">
    <property type="entry name" value="DNA/RNA_pol_sf"/>
</dbReference>
<feature type="domain" description="Reverse transcriptase Ty1/copia-type" evidence="3">
    <location>
        <begin position="84"/>
        <end position="320"/>
    </location>
</feature>
<feature type="compositionally biased region" description="Basic and acidic residues" evidence="1">
    <location>
        <begin position="1"/>
        <end position="44"/>
    </location>
</feature>
<protein>
    <submittedName>
        <fullName evidence="4">RNA-directed DNA polymerase</fullName>
    </submittedName>
</protein>
<dbReference type="PANTHER" id="PTHR11439">
    <property type="entry name" value="GAG-POL-RELATED RETROTRANSPOSON"/>
    <property type="match status" value="1"/>
</dbReference>
<reference evidence="4" key="1">
    <citation type="journal article" date="2022" name="Int. J. Mol. Sci.">
        <title>Draft Genome of Tanacetum Coccineum: Genomic Comparison of Closely Related Tanacetum-Family Plants.</title>
        <authorList>
            <person name="Yamashiro T."/>
            <person name="Shiraishi A."/>
            <person name="Nakayama K."/>
            <person name="Satake H."/>
        </authorList>
    </citation>
    <scope>NUCLEOTIDE SEQUENCE</scope>
</reference>
<dbReference type="Proteomes" id="UP001151760">
    <property type="component" value="Unassembled WGS sequence"/>
</dbReference>
<evidence type="ECO:0000313" key="5">
    <source>
        <dbReference type="Proteomes" id="UP001151760"/>
    </source>
</evidence>
<proteinExistence type="predicted"/>
<keyword evidence="5" id="KW-1185">Reference proteome</keyword>
<evidence type="ECO:0000256" key="1">
    <source>
        <dbReference type="SAM" id="MobiDB-lite"/>
    </source>
</evidence>
<keyword evidence="4" id="KW-0548">Nucleotidyltransferase</keyword>
<evidence type="ECO:0000256" key="2">
    <source>
        <dbReference type="SAM" id="Phobius"/>
    </source>
</evidence>
<sequence>MEQDQQMDRDQTNEPSRPHETHDMDETSKNNDEIKTNEGEEAQAKKRPTRTWTQPSRFKDFVIQVPLLVTHPTSTSNKVTSTEYLPEEKQAIDSKWVYKIKLRQNGEVEKYKAHLVTKGFNQMERVDYHDTFALVTKLVTVRSLLEITVKMDWIIHQLDVNNAFLHGDLDEEVYMKIPQGFSIDNETRVCRLRKSLYGLKQASRNWYHKFTTFLRSLNFRQSKADHSLFIYEVGSIMVVVLIYVDGVIITGNNLTKIQETKKQLDYEFSIKDLDPLKYFLGIEVAKTRDGLVLSQRKYTLEILKNSEKLGCKPSAFPIEKGLKLDKGETDPQKNHLEAVNRVLGYLKATPGQVRTPISWRTKKQSVVSRSSAEAEYRAMSSTVSEII</sequence>
<feature type="region of interest" description="Disordered" evidence="1">
    <location>
        <begin position="1"/>
        <end position="52"/>
    </location>
</feature>
<reference evidence="4" key="2">
    <citation type="submission" date="2022-01" db="EMBL/GenBank/DDBJ databases">
        <authorList>
            <person name="Yamashiro T."/>
            <person name="Shiraishi A."/>
            <person name="Satake H."/>
            <person name="Nakayama K."/>
        </authorList>
    </citation>
    <scope>NUCLEOTIDE SEQUENCE</scope>
</reference>
<organism evidence="4 5">
    <name type="scientific">Tanacetum coccineum</name>
    <dbReference type="NCBI Taxonomy" id="301880"/>
    <lineage>
        <taxon>Eukaryota</taxon>
        <taxon>Viridiplantae</taxon>
        <taxon>Streptophyta</taxon>
        <taxon>Embryophyta</taxon>
        <taxon>Tracheophyta</taxon>
        <taxon>Spermatophyta</taxon>
        <taxon>Magnoliopsida</taxon>
        <taxon>eudicotyledons</taxon>
        <taxon>Gunneridae</taxon>
        <taxon>Pentapetalae</taxon>
        <taxon>asterids</taxon>
        <taxon>campanulids</taxon>
        <taxon>Asterales</taxon>
        <taxon>Asteraceae</taxon>
        <taxon>Asteroideae</taxon>
        <taxon>Anthemideae</taxon>
        <taxon>Anthemidinae</taxon>
        <taxon>Tanacetum</taxon>
    </lineage>
</organism>
<dbReference type="GO" id="GO:0003964">
    <property type="term" value="F:RNA-directed DNA polymerase activity"/>
    <property type="evidence" value="ECO:0007669"/>
    <property type="project" value="UniProtKB-KW"/>
</dbReference>
<keyword evidence="2" id="KW-0472">Membrane</keyword>
<dbReference type="Pfam" id="PF07727">
    <property type="entry name" value="RVT_2"/>
    <property type="match status" value="1"/>
</dbReference>
<comment type="caution">
    <text evidence="4">The sequence shown here is derived from an EMBL/GenBank/DDBJ whole genome shotgun (WGS) entry which is preliminary data.</text>
</comment>
<keyword evidence="4" id="KW-0695">RNA-directed DNA polymerase</keyword>
<dbReference type="EMBL" id="BQNB010011274">
    <property type="protein sequence ID" value="GJS88450.1"/>
    <property type="molecule type" value="Genomic_DNA"/>
</dbReference>
<dbReference type="PANTHER" id="PTHR11439:SF498">
    <property type="entry name" value="DNAK FAMILY PROTEIN"/>
    <property type="match status" value="1"/>
</dbReference>